<dbReference type="OrthoDB" id="311748at2"/>
<keyword evidence="3" id="KW-0677">Repeat</keyword>
<evidence type="ECO:0000313" key="7">
    <source>
        <dbReference type="EMBL" id="TGK05087.1"/>
    </source>
</evidence>
<dbReference type="PANTHER" id="PTHR32305:SF15">
    <property type="entry name" value="PROTEIN RHSA-RELATED"/>
    <property type="match status" value="1"/>
</dbReference>
<dbReference type="Proteomes" id="UP000297453">
    <property type="component" value="Unassembled WGS sequence"/>
</dbReference>
<feature type="transmembrane region" description="Helical" evidence="5">
    <location>
        <begin position="2102"/>
        <end position="2129"/>
    </location>
</feature>
<dbReference type="PANTHER" id="PTHR32305">
    <property type="match status" value="1"/>
</dbReference>
<evidence type="ECO:0000313" key="8">
    <source>
        <dbReference type="Proteomes" id="UP000297453"/>
    </source>
</evidence>
<comment type="subcellular location">
    <subcellularLocation>
        <location evidence="1">Secreted</location>
    </subcellularLocation>
</comment>
<feature type="domain" description="Teneurin-like YD-shell" evidence="6">
    <location>
        <begin position="1619"/>
        <end position="1767"/>
    </location>
</feature>
<feature type="transmembrane region" description="Helical" evidence="5">
    <location>
        <begin position="2278"/>
        <end position="2303"/>
    </location>
</feature>
<feature type="transmembrane region" description="Helical" evidence="5">
    <location>
        <begin position="2165"/>
        <end position="2188"/>
    </location>
</feature>
<gene>
    <name evidence="7" type="ORF">EHO59_08610</name>
</gene>
<keyword evidence="5" id="KW-0472">Membrane</keyword>
<proteinExistence type="predicted"/>
<protein>
    <submittedName>
        <fullName evidence="7">Type IV secretion protein Rhs</fullName>
    </submittedName>
</protein>
<dbReference type="NCBIfam" id="TIGR03696">
    <property type="entry name" value="Rhs_assc_core"/>
    <property type="match status" value="1"/>
</dbReference>
<dbReference type="Pfam" id="PF03534">
    <property type="entry name" value="SpvB"/>
    <property type="match status" value="1"/>
</dbReference>
<feature type="transmembrane region" description="Helical" evidence="5">
    <location>
        <begin position="2136"/>
        <end position="2159"/>
    </location>
</feature>
<feature type="transmembrane region" description="Helical" evidence="5">
    <location>
        <begin position="2195"/>
        <end position="2228"/>
    </location>
</feature>
<evidence type="ECO:0000256" key="5">
    <source>
        <dbReference type="SAM" id="Phobius"/>
    </source>
</evidence>
<dbReference type="InterPro" id="IPR022385">
    <property type="entry name" value="Rhs_assc_core"/>
</dbReference>
<dbReference type="EMBL" id="RQEP01000010">
    <property type="protein sequence ID" value="TGK05087.1"/>
    <property type="molecule type" value="Genomic_DNA"/>
</dbReference>
<dbReference type="RefSeq" id="WP_135587304.1">
    <property type="nucleotide sequence ID" value="NZ_RQEP01000010.1"/>
</dbReference>
<evidence type="ECO:0000256" key="4">
    <source>
        <dbReference type="ARBA" id="ARBA00023026"/>
    </source>
</evidence>
<evidence type="ECO:0000256" key="1">
    <source>
        <dbReference type="ARBA" id="ARBA00004613"/>
    </source>
</evidence>
<keyword evidence="2" id="KW-0964">Secreted</keyword>
<feature type="domain" description="Teneurin-like YD-shell" evidence="6">
    <location>
        <begin position="1948"/>
        <end position="2052"/>
    </location>
</feature>
<dbReference type="InterPro" id="IPR050708">
    <property type="entry name" value="T6SS_VgrG/RHS"/>
</dbReference>
<dbReference type="InterPro" id="IPR028994">
    <property type="entry name" value="Integrin_alpha_N"/>
</dbReference>
<sequence length="2370" mass="257686">MFRSGKYYVILILFSALFVLGGNPLKPVFTFLANLFGIQTEIPLPFADVNVDHTGKARFSLAIQVPPGAGDLVPNISLQYSGTTNQGILGKGWSLSGFSQVAKNPSLGIHYGSSDGFISDQFGEILSANGAYRFKYESFSKVDFSSDVWTIRDRNGTIYEFGRNQPSGANSVIDSNGQPIAYYLDRVRDRFGNGYDISYDPETLQSNEPIPREIRYARGNARISFTYEDRSNGFGEKLFYATKQITRKKLLQKIQVFANDGSGAETEVETYEFDYDSLEGQSILSSFHREQYKPLTFSYTQRSKQNNLLQSSGKNFTNSYKAMEPSVQSACAKTQAICACTADWGCIVASNYTAPDLCRAGVEAFQDVCSNGVEMSFVTTADTNGDGSVEIVRILGEIGDQKFTVSSLGSWDNSGNVSLSASENRVGDPIGLTTQGQILPGDFNGDGKSDFLVLRQKGSALSVHYGPNFQSSEYSNIVLGNLDFGADDFSQRFFTADVNGDGKTDFLQSTDGSQMDVFLSNGSGFQKIQSLAVTDFGTEFQQFIDLDRNGVPDFLRIQTTNGTKRLISTFYDYQNGQLVALENTEISRSSFGAHGDQFIADINGDGYLDFAFFSLTGSQGNISYYPFDGRKFVSNGASPFVSAEVNGAYANLEKKKFSYLASSSYLEIDLSGDGIKDRVSYDTSDYLNPFFKVELYDPVQSNYLPAFNLYWNQDQSLDLNGDGTLDVLRANVVNSGDPANTDPSSQSDATRNFSVTITNLLYYEVPIDLSEYLPASTSTGSATQNAYFNWRNPKAFLDLNGDGKADFLRYDDSSSALSVSYASIGSDGNTTYSADGDDTWSTNGFFLALDINSDGKPELLGMDGNQKAFQSNIPSSIPFINTTQYRQFPYESSLSISLLRFNKEVPSGLVNKIENGSVSSSGDIMQTLDYQLSKDHAGACSLGSSSDPRIQSICFTDILLTGISQKAGDSILSSLSYQYSNSRVFLGGLRNSSYIGFQSLNQTDTISNSQVQSKYEPSFLEMVGSPTYQASFKNGIQISESFRSYTRSTSQFGGILVLPNASTENSYSGGQLLTSTTTNPIYDSFGNITTKTTNTNGTILVETSTYQNDWNLGILGRPTDLQIQKDGDLISYKKIEYSNSSISSVKEMVSDGVWKTQLINSYDSYGNPISIQDSNGNISNIQYDSVVYKYPIRFTNSLGHTTSKTYDYTRGLELSNTDPNGAVSRSEYDSVGRATFSYLPGESDWSEKIEYENPGDLENQLVRKVFRTSNGETWKEDLSNNITGVYRKRSNLGNGYVLVEESQKNLQGQIVRKVDPYLEGSDPFSWTDFSYDAEGNQIRATKKDGTITEISRDGLTTTTTDSLNGNVLGQTVEVKNSLGQVISVTKQGKTVSYSYSSNGRTSQISDPENGTTSIETDLSGRQTKIIHPDSGKTEFSYDPNSGNLIEQRNANGSKVGYQYDVLGRTIQVIGHSSQGEIESHSYEYDDPEKNNSIGRLSKVTDTSGSTEFQYDARGNQILIQKNLIQEDLNFLIQKSFNLQDQVEEVVYPDGSVAKNLYSDAGYLSGITLTPSNGSGSDFPVVQYNGPILEDGQIKIQRVLGNGVRTDIYYDPIKLRPTKFLTSKDTQTYQSIVYSYDSFGNYQSIQDKVNPNRSQNFTYDPLNRLLTAAGVYGSEDYQYSDSGKLLQKGNLTYSYANSSHKNAVTRVVGQNTSYDYSYDESGNVISRSGENYAYNSFQKLESIVTADQETILFDYDFTGTRIRKTKYSDSSKTISIGGIYEVVLSPGQSPQHTLYFKGNSGDLVGQWSRTDAVLVSSAQGTGGSASPIRSAWNGFAWKLKDKTIRGVKYFFLAPGTNLGFLYIAIFLSIGFAFISYQEGLRNILFRFATPILLLSFSHCSVFMPNGNGTPPWLIAPLFNPDTPSVGNPYEPGGPGSGAGLPFSGFLFLHPDHLGSITMATDGNGNRIAGGDQGGASYISYKPYGEIQRTDSSGPDVFRYKYNGQEEDKETGLYYFKARYYDPILGRFLQADSVMDSNHPMGMDLYMYTEGNPIRYTDPSGNSMVSSFFDRNGLGFLNFHISFSGFFQRAFFISSQRWSDALGIGAAIAPVTLIGTALGIGAVGIGIAGILGMNMIGAALGAALVGSASATAVGATGFLAAMGAVSVASTVTMVAGALGIGVGLLASAVAMTAAATALLAGVAALGVTSLLVMVALVTALVPAAGIAYLVSTTALIAGYIGVSLVGSALSPFTLQAYIAGGLSKSSFNNIHWSEKDARIAACYATGIQFGIIMGVSAAGVFGGIVKEITIVKEIAEVYGYVSTAKSIIKQDWKSVAADALGYYVKYKKDADIPFGLVLDYGEGLHKTCGGSL</sequence>
<keyword evidence="5" id="KW-1133">Transmembrane helix</keyword>
<feature type="transmembrane region" description="Helical" evidence="5">
    <location>
        <begin position="2234"/>
        <end position="2257"/>
    </location>
</feature>
<evidence type="ECO:0000256" key="3">
    <source>
        <dbReference type="ARBA" id="ARBA00022737"/>
    </source>
</evidence>
<keyword evidence="4" id="KW-0843">Virulence</keyword>
<dbReference type="SUPFAM" id="SSF69318">
    <property type="entry name" value="Integrin alpha N-terminal domain"/>
    <property type="match status" value="2"/>
</dbReference>
<feature type="transmembrane region" description="Helical" evidence="5">
    <location>
        <begin position="1848"/>
        <end position="1875"/>
    </location>
</feature>
<dbReference type="GO" id="GO:0005737">
    <property type="term" value="C:cytoplasm"/>
    <property type="evidence" value="ECO:0007669"/>
    <property type="project" value="InterPro"/>
</dbReference>
<evidence type="ECO:0000256" key="2">
    <source>
        <dbReference type="ARBA" id="ARBA00022525"/>
    </source>
</evidence>
<evidence type="ECO:0000259" key="6">
    <source>
        <dbReference type="Pfam" id="PF25023"/>
    </source>
</evidence>
<dbReference type="InterPro" id="IPR056823">
    <property type="entry name" value="TEN-like_YD-shell"/>
</dbReference>
<dbReference type="GO" id="GO:0005576">
    <property type="term" value="C:extracellular region"/>
    <property type="evidence" value="ECO:0007669"/>
    <property type="project" value="UniProtKB-SubCell"/>
</dbReference>
<accession>A0A4R9G356</accession>
<dbReference type="InterPro" id="IPR003284">
    <property type="entry name" value="Sal_SpvB"/>
</dbReference>
<dbReference type="Pfam" id="PF25023">
    <property type="entry name" value="TEN_YD-shell"/>
    <property type="match status" value="3"/>
</dbReference>
<reference evidence="7" key="1">
    <citation type="journal article" date="2019" name="PLoS Negl. Trop. Dis.">
        <title>Revisiting the worldwide diversity of Leptospira species in the environment.</title>
        <authorList>
            <person name="Vincent A.T."/>
            <person name="Schiettekatte O."/>
            <person name="Bourhy P."/>
            <person name="Veyrier F.J."/>
            <person name="Picardeau M."/>
        </authorList>
    </citation>
    <scope>NUCLEOTIDE SEQUENCE [LARGE SCALE GENOMIC DNA]</scope>
    <source>
        <strain evidence="7">SSS9</strain>
    </source>
</reference>
<name>A0A4R9G356_9LEPT</name>
<keyword evidence="8" id="KW-1185">Reference proteome</keyword>
<dbReference type="Gene3D" id="2.180.10.10">
    <property type="entry name" value="RHS repeat-associated core"/>
    <property type="match status" value="3"/>
</dbReference>
<organism evidence="7 8">
    <name type="scientific">Leptospira semungkisensis</name>
    <dbReference type="NCBI Taxonomy" id="2484985"/>
    <lineage>
        <taxon>Bacteria</taxon>
        <taxon>Pseudomonadati</taxon>
        <taxon>Spirochaetota</taxon>
        <taxon>Spirochaetia</taxon>
        <taxon>Leptospirales</taxon>
        <taxon>Leptospiraceae</taxon>
        <taxon>Leptospira</taxon>
    </lineage>
</organism>
<keyword evidence="5" id="KW-0812">Transmembrane</keyword>
<comment type="caution">
    <text evidence="7">The sequence shown here is derived from an EMBL/GenBank/DDBJ whole genome shotgun (WGS) entry which is preliminary data.</text>
</comment>
<feature type="domain" description="Teneurin-like YD-shell" evidence="6">
    <location>
        <begin position="1352"/>
        <end position="1470"/>
    </location>
</feature>